<dbReference type="AlphaFoldDB" id="A0ABD3QU23"/>
<feature type="region of interest" description="Disordered" evidence="1">
    <location>
        <begin position="604"/>
        <end position="632"/>
    </location>
</feature>
<feature type="domain" description="Helicase-associated" evidence="2">
    <location>
        <begin position="783"/>
        <end position="848"/>
    </location>
</feature>
<proteinExistence type="predicted"/>
<sequence>MQTRSTAKKESDDDGDSILWDAESIFDPPQHHFRSHGGAKSCGNEMQASNNPLFTPLESLETAKENADGEVEEEEHDALSFKSSLSKDMGDCFDSSFSDYLGIGGHSLKGSPVSNIQTMGGHDLSLGSILPFSSSPLQGLHHEKEGAAGDDHCIMNEALGMSFDFNDTSAVMGMCSQQENSGVGDVINFSREKMRKSGNHCSLSTPPRRGSNLDNSPDIKKKSNSSALSFPLELSNEATGSFGSYGTTSHGTPARHLSPGQTIYHVASKSPTKTPEKDGRLYDPPHRFYRSQSHLTPERSLQHPGPNENLADKSPEFSPPRGKSRSEPMRSGDVTARKSGELKNEAGGSPLHRAHYRRNYNLMPVANGNNADLCVTPSPSHSQSHIRQAVSDESHTPTLLHYPPPSTLHPFHPGHNSYHSGASDTPASHGFPKPGDRVPPHLPSSYGSPNWSNSLHLAPLPPFVAPNRAPPPPTWQPNHPGGASVRAMPPPSQGYGYLHYSPYYRQQPSSPARYPESQSSSMISKDASAEATHWRQKHHLLYHFQAKFGHCEVPPGYGVGTEYEGLFEWVMEQRRQHRRMMNGESTTMTPTRARVLSDIGFVWSNPADDPHPNAPVVNSSQGTDSADRKDSSSWSNWISQLTDYRRKHGNVDVPLKYPPNPSLGTFVNRQRTEYRKMLAGKPSSMVKEKIDELNRLGFTWAVRESHTSWEERFEELKAYKRENGHANVPKIYSKNPSLGYWVNEQRFQYRRLQKNKPSYMTEDKIKTLNSLDFKWSLRETNGSWDNWLKELRAYKEQHGDVDVPLKYKPNMALGAFVNRQRTEYRKLQQGLQSSLNEKRIKDLDAMGFKWAIRVSRTPWEKRLDELKKFKAEYGHTNVPSTYPKNQPLAYWVFKQRGQYRVYMKGSSSMDADDKQVCHMTPERIRMLNEIGFEWNPPRRIK</sequence>
<protein>
    <recommendedName>
        <fullName evidence="2">Helicase-associated domain-containing protein</fullName>
    </recommendedName>
</protein>
<evidence type="ECO:0000313" key="3">
    <source>
        <dbReference type="EMBL" id="KAL3803874.1"/>
    </source>
</evidence>
<organism evidence="3 4">
    <name type="scientific">Cyclotella cryptica</name>
    <dbReference type="NCBI Taxonomy" id="29204"/>
    <lineage>
        <taxon>Eukaryota</taxon>
        <taxon>Sar</taxon>
        <taxon>Stramenopiles</taxon>
        <taxon>Ochrophyta</taxon>
        <taxon>Bacillariophyta</taxon>
        <taxon>Coscinodiscophyceae</taxon>
        <taxon>Thalassiosirophycidae</taxon>
        <taxon>Stephanodiscales</taxon>
        <taxon>Stephanodiscaceae</taxon>
        <taxon>Cyclotella</taxon>
    </lineage>
</organism>
<name>A0ABD3QU23_9STRA</name>
<dbReference type="Proteomes" id="UP001516023">
    <property type="component" value="Unassembled WGS sequence"/>
</dbReference>
<comment type="caution">
    <text evidence="3">The sequence shown here is derived from an EMBL/GenBank/DDBJ whole genome shotgun (WGS) entry which is preliminary data.</text>
</comment>
<evidence type="ECO:0000256" key="1">
    <source>
        <dbReference type="SAM" id="MobiDB-lite"/>
    </source>
</evidence>
<feature type="compositionally biased region" description="Pro residues" evidence="1">
    <location>
        <begin position="462"/>
        <end position="475"/>
    </location>
</feature>
<feature type="compositionally biased region" description="Polar residues" evidence="1">
    <location>
        <begin position="417"/>
        <end position="426"/>
    </location>
</feature>
<feature type="compositionally biased region" description="Basic and acidic residues" evidence="1">
    <location>
        <begin position="274"/>
        <end position="286"/>
    </location>
</feature>
<evidence type="ECO:0000259" key="2">
    <source>
        <dbReference type="Pfam" id="PF03457"/>
    </source>
</evidence>
<dbReference type="PANTHER" id="PTHR33418">
    <property type="entry name" value="HELICASE-ASSOCIATED"/>
    <property type="match status" value="1"/>
</dbReference>
<feature type="region of interest" description="Disordered" evidence="1">
    <location>
        <begin position="507"/>
        <end position="530"/>
    </location>
</feature>
<dbReference type="PANTHER" id="PTHR33418:SF1">
    <property type="entry name" value="HELICASE-ASSOCIATED DOMAIN-CONTAINING PROTEIN"/>
    <property type="match status" value="1"/>
</dbReference>
<feature type="domain" description="Helicase-associated" evidence="2">
    <location>
        <begin position="856"/>
        <end position="932"/>
    </location>
</feature>
<dbReference type="InterPro" id="IPR005114">
    <property type="entry name" value="Helicase_assoc"/>
</dbReference>
<feature type="region of interest" description="Disordered" evidence="1">
    <location>
        <begin position="412"/>
        <end position="447"/>
    </location>
</feature>
<feature type="domain" description="Helicase-associated" evidence="2">
    <location>
        <begin position="632"/>
        <end position="698"/>
    </location>
</feature>
<reference evidence="3 4" key="1">
    <citation type="journal article" date="2020" name="G3 (Bethesda)">
        <title>Improved Reference Genome for Cyclotella cryptica CCMP332, a Model for Cell Wall Morphogenesis, Salinity Adaptation, and Lipid Production in Diatoms (Bacillariophyta).</title>
        <authorList>
            <person name="Roberts W.R."/>
            <person name="Downey K.M."/>
            <person name="Ruck E.C."/>
            <person name="Traller J.C."/>
            <person name="Alverson A.J."/>
        </authorList>
    </citation>
    <scope>NUCLEOTIDE SEQUENCE [LARGE SCALE GENOMIC DNA]</scope>
    <source>
        <strain evidence="3 4">CCMP332</strain>
    </source>
</reference>
<feature type="compositionally biased region" description="Basic and acidic residues" evidence="1">
    <location>
        <begin position="324"/>
        <end position="344"/>
    </location>
</feature>
<feature type="region of interest" description="Disordered" evidence="1">
    <location>
        <begin position="195"/>
        <end position="225"/>
    </location>
</feature>
<dbReference type="EMBL" id="JABMIG020000011">
    <property type="protein sequence ID" value="KAL3803874.1"/>
    <property type="molecule type" value="Genomic_DNA"/>
</dbReference>
<evidence type="ECO:0000313" key="4">
    <source>
        <dbReference type="Proteomes" id="UP001516023"/>
    </source>
</evidence>
<feature type="region of interest" description="Disordered" evidence="1">
    <location>
        <begin position="266"/>
        <end position="353"/>
    </location>
</feature>
<feature type="region of interest" description="Disordered" evidence="1">
    <location>
        <begin position="462"/>
        <end position="490"/>
    </location>
</feature>
<dbReference type="Gene3D" id="6.10.140.530">
    <property type="match status" value="5"/>
</dbReference>
<keyword evidence="4" id="KW-1185">Reference proteome</keyword>
<feature type="compositionally biased region" description="Polar residues" evidence="1">
    <location>
        <begin position="507"/>
        <end position="523"/>
    </location>
</feature>
<dbReference type="Pfam" id="PF03457">
    <property type="entry name" value="HA"/>
    <property type="match status" value="5"/>
</dbReference>
<feature type="region of interest" description="Disordered" evidence="1">
    <location>
        <begin position="1"/>
        <end position="52"/>
    </location>
</feature>
<gene>
    <name evidence="3" type="ORF">HJC23_004036</name>
</gene>
<feature type="domain" description="Helicase-associated" evidence="2">
    <location>
        <begin position="707"/>
        <end position="773"/>
    </location>
</feature>
<feature type="domain" description="Helicase-associated" evidence="2">
    <location>
        <begin position="532"/>
        <end position="601"/>
    </location>
</feature>
<accession>A0ABD3QU23</accession>